<evidence type="ECO:0000256" key="4">
    <source>
        <dbReference type="PROSITE-ProRule" id="PRU00325"/>
    </source>
</evidence>
<dbReference type="SMART" id="SM00575">
    <property type="entry name" value="ZnF_PMZ"/>
    <property type="match status" value="1"/>
</dbReference>
<dbReference type="AlphaFoldDB" id="A0A444YH20"/>
<keyword evidence="7" id="KW-1185">Reference proteome</keyword>
<dbReference type="InterPro" id="IPR007527">
    <property type="entry name" value="Znf_SWIM"/>
</dbReference>
<dbReference type="EMBL" id="SDMP01000016">
    <property type="protein sequence ID" value="RYR01253.1"/>
    <property type="molecule type" value="Genomic_DNA"/>
</dbReference>
<dbReference type="GO" id="GO:0008270">
    <property type="term" value="F:zinc ion binding"/>
    <property type="evidence" value="ECO:0007669"/>
    <property type="project" value="UniProtKB-KW"/>
</dbReference>
<dbReference type="Proteomes" id="UP000289738">
    <property type="component" value="Chromosome B06"/>
</dbReference>
<keyword evidence="1" id="KW-0479">Metal-binding</keyword>
<proteinExistence type="predicted"/>
<evidence type="ECO:0000256" key="3">
    <source>
        <dbReference type="ARBA" id="ARBA00022833"/>
    </source>
</evidence>
<reference evidence="6 7" key="1">
    <citation type="submission" date="2019-01" db="EMBL/GenBank/DDBJ databases">
        <title>Sequencing of cultivated peanut Arachis hypogaea provides insights into genome evolution and oil improvement.</title>
        <authorList>
            <person name="Chen X."/>
        </authorList>
    </citation>
    <scope>NUCLEOTIDE SEQUENCE [LARGE SCALE GENOMIC DNA]</scope>
    <source>
        <strain evidence="7">cv. Fuhuasheng</strain>
        <tissue evidence="6">Leaves</tissue>
    </source>
</reference>
<feature type="domain" description="SWIM-type" evidence="5">
    <location>
        <begin position="28"/>
        <end position="64"/>
    </location>
</feature>
<dbReference type="PROSITE" id="PS50966">
    <property type="entry name" value="ZF_SWIM"/>
    <property type="match status" value="1"/>
</dbReference>
<organism evidence="6 7">
    <name type="scientific">Arachis hypogaea</name>
    <name type="common">Peanut</name>
    <dbReference type="NCBI Taxonomy" id="3818"/>
    <lineage>
        <taxon>Eukaryota</taxon>
        <taxon>Viridiplantae</taxon>
        <taxon>Streptophyta</taxon>
        <taxon>Embryophyta</taxon>
        <taxon>Tracheophyta</taxon>
        <taxon>Spermatophyta</taxon>
        <taxon>Magnoliopsida</taxon>
        <taxon>eudicotyledons</taxon>
        <taxon>Gunneridae</taxon>
        <taxon>Pentapetalae</taxon>
        <taxon>rosids</taxon>
        <taxon>fabids</taxon>
        <taxon>Fabales</taxon>
        <taxon>Fabaceae</taxon>
        <taxon>Papilionoideae</taxon>
        <taxon>50 kb inversion clade</taxon>
        <taxon>dalbergioids sensu lato</taxon>
        <taxon>Dalbergieae</taxon>
        <taxon>Pterocarpus clade</taxon>
        <taxon>Arachis</taxon>
    </lineage>
</organism>
<evidence type="ECO:0000256" key="1">
    <source>
        <dbReference type="ARBA" id="ARBA00022723"/>
    </source>
</evidence>
<name>A0A444YH20_ARAHY</name>
<evidence type="ECO:0000259" key="5">
    <source>
        <dbReference type="PROSITE" id="PS50966"/>
    </source>
</evidence>
<keyword evidence="2 4" id="KW-0863">Zinc-finger</keyword>
<evidence type="ECO:0000313" key="6">
    <source>
        <dbReference type="EMBL" id="RYR01253.1"/>
    </source>
</evidence>
<sequence>MKGKLHHKINAIRSGLYEQVSNSTFNKFVVTYDTIPSQVKCQCLLFESRGILCRHSLSVLSFERVDKVSPRYILE</sequence>
<dbReference type="InterPro" id="IPR006564">
    <property type="entry name" value="Znf_PMZ"/>
</dbReference>
<accession>A0A444YH20</accession>
<gene>
    <name evidence="6" type="ORF">Ahy_B06g080124</name>
</gene>
<comment type="caution">
    <text evidence="6">The sequence shown here is derived from an EMBL/GenBank/DDBJ whole genome shotgun (WGS) entry which is preliminary data.</text>
</comment>
<dbReference type="Pfam" id="PF04434">
    <property type="entry name" value="SWIM"/>
    <property type="match status" value="1"/>
</dbReference>
<keyword evidence="3" id="KW-0862">Zinc</keyword>
<evidence type="ECO:0000256" key="2">
    <source>
        <dbReference type="ARBA" id="ARBA00022771"/>
    </source>
</evidence>
<protein>
    <recommendedName>
        <fullName evidence="5">SWIM-type domain-containing protein</fullName>
    </recommendedName>
</protein>
<evidence type="ECO:0000313" key="7">
    <source>
        <dbReference type="Proteomes" id="UP000289738"/>
    </source>
</evidence>